<keyword evidence="3" id="KW-1185">Reference proteome</keyword>
<dbReference type="Pfam" id="PF00583">
    <property type="entry name" value="Acetyltransf_1"/>
    <property type="match status" value="1"/>
</dbReference>
<dbReference type="CDD" id="cd04301">
    <property type="entry name" value="NAT_SF"/>
    <property type="match status" value="1"/>
</dbReference>
<reference evidence="2 3" key="1">
    <citation type="submission" date="2021-06" db="EMBL/GenBank/DDBJ databases">
        <authorList>
            <person name="Sun Q."/>
            <person name="Li D."/>
        </authorList>
    </citation>
    <scope>NUCLEOTIDE SEQUENCE [LARGE SCALE GENOMIC DNA]</scope>
    <source>
        <strain evidence="2 3">MSJ-4</strain>
    </source>
</reference>
<name>A0ABS6F0B5_9CLOT</name>
<evidence type="ECO:0000259" key="1">
    <source>
        <dbReference type="PROSITE" id="PS51186"/>
    </source>
</evidence>
<dbReference type="InterPro" id="IPR000182">
    <property type="entry name" value="GNAT_dom"/>
</dbReference>
<feature type="domain" description="N-acetyltransferase" evidence="1">
    <location>
        <begin position="1"/>
        <end position="164"/>
    </location>
</feature>
<dbReference type="PANTHER" id="PTHR43072:SF60">
    <property type="entry name" value="L-2,4-DIAMINOBUTYRIC ACID ACETYLTRANSFERASE"/>
    <property type="match status" value="1"/>
</dbReference>
<dbReference type="Proteomes" id="UP000736583">
    <property type="component" value="Unassembled WGS sequence"/>
</dbReference>
<protein>
    <submittedName>
        <fullName evidence="2">GNAT family N-acetyltransferase</fullName>
    </submittedName>
</protein>
<evidence type="ECO:0000313" key="2">
    <source>
        <dbReference type="EMBL" id="MBU5591936.1"/>
    </source>
</evidence>
<organism evidence="2 3">
    <name type="scientific">Clostridium simiarum</name>
    <dbReference type="NCBI Taxonomy" id="2841506"/>
    <lineage>
        <taxon>Bacteria</taxon>
        <taxon>Bacillati</taxon>
        <taxon>Bacillota</taxon>
        <taxon>Clostridia</taxon>
        <taxon>Eubacteriales</taxon>
        <taxon>Clostridiaceae</taxon>
        <taxon>Clostridium</taxon>
    </lineage>
</organism>
<dbReference type="PANTHER" id="PTHR43072">
    <property type="entry name" value="N-ACETYLTRANSFERASE"/>
    <property type="match status" value="1"/>
</dbReference>
<gene>
    <name evidence="2" type="ORF">KQI89_09165</name>
</gene>
<evidence type="ECO:0000313" key="3">
    <source>
        <dbReference type="Proteomes" id="UP000736583"/>
    </source>
</evidence>
<accession>A0ABS6F0B5</accession>
<proteinExistence type="predicted"/>
<dbReference type="EMBL" id="JAHLQL010000002">
    <property type="protein sequence ID" value="MBU5591936.1"/>
    <property type="molecule type" value="Genomic_DNA"/>
</dbReference>
<dbReference type="RefSeq" id="WP_216456849.1">
    <property type="nucleotide sequence ID" value="NZ_JAHLQL010000002.1"/>
</dbReference>
<sequence length="164" mass="19502">MIRIATILDINEIMDIVKDTIIDMHSNNNYQWDDDYPLREDFEKDIKSNELYVIEEEGEVAGFVCINKEEPIEYKTINWSEDKKAYVIHRLAISTKYRGRGNAYKFMKLAEDLAIENGVNYLKTDTKFSNLKTQKLFEKCGYKYMGIFHFQKRDGEFFCYEKIV</sequence>
<dbReference type="PROSITE" id="PS51186">
    <property type="entry name" value="GNAT"/>
    <property type="match status" value="1"/>
</dbReference>
<comment type="caution">
    <text evidence="2">The sequence shown here is derived from an EMBL/GenBank/DDBJ whole genome shotgun (WGS) entry which is preliminary data.</text>
</comment>